<evidence type="ECO:0000313" key="3">
    <source>
        <dbReference type="EMBL" id="KUN58461.1"/>
    </source>
</evidence>
<dbReference type="Proteomes" id="UP000053669">
    <property type="component" value="Unassembled WGS sequence"/>
</dbReference>
<feature type="transmembrane region" description="Helical" evidence="2">
    <location>
        <begin position="27"/>
        <end position="45"/>
    </location>
</feature>
<feature type="transmembrane region" description="Helical" evidence="2">
    <location>
        <begin position="232"/>
        <end position="250"/>
    </location>
</feature>
<evidence type="ECO:0000256" key="2">
    <source>
        <dbReference type="SAM" id="Phobius"/>
    </source>
</evidence>
<dbReference type="EMBL" id="LMWU01000057">
    <property type="protein sequence ID" value="KUN58461.1"/>
    <property type="molecule type" value="Genomic_DNA"/>
</dbReference>
<keyword evidence="2" id="KW-1133">Transmembrane helix</keyword>
<evidence type="ECO:0000256" key="1">
    <source>
        <dbReference type="SAM" id="MobiDB-lite"/>
    </source>
</evidence>
<proteinExistence type="predicted"/>
<evidence type="ECO:0000313" key="4">
    <source>
        <dbReference type="Proteomes" id="UP000053669"/>
    </source>
</evidence>
<dbReference type="STRING" id="58343.AQJ46_43105"/>
<feature type="transmembrane region" description="Helical" evidence="2">
    <location>
        <begin position="315"/>
        <end position="335"/>
    </location>
</feature>
<sequence length="418" mass="42863">MWVSGWLVAAAWAGALSLSSTTPTHRAWGGMAGVGYLLAAAAACCTPRRHALRVSGLLALVGAVLLPLLFLVLTGQAQSEVTVIEHSADLLIHTGSPYLPHPRRVIDYNPYLPGMALLGLPRALLGDGNSVTALLDDGRIWCAAVFVSCLIAGQRVLRTSVVGVEGRWQPEATSPGTAMTILIASPFVALPLCVSGVDLPLIGACCLGLALAARGRPVAAGVVLAFACSLKWPAWPAVPVALTTLVSLYGGRAAARCAGVALAVTAALILPGVLRAPRTIAVQVLAFPTGRAKVATPAASPLPGRLLASVGPGGWAAAVALLALSAAVMVVSLVRRPPTDAVQSADRLAIGLTMAFALAPASRFGYFELPVVLSVWTRLACAPHTGAAPRHAPGAARGSHRESTDPPLARINCSLKEL</sequence>
<feature type="transmembrane region" description="Helical" evidence="2">
    <location>
        <begin position="57"/>
        <end position="77"/>
    </location>
</feature>
<organism evidence="3 4">
    <name type="scientific">Streptomyces canus</name>
    <dbReference type="NCBI Taxonomy" id="58343"/>
    <lineage>
        <taxon>Bacteria</taxon>
        <taxon>Bacillati</taxon>
        <taxon>Actinomycetota</taxon>
        <taxon>Actinomycetes</taxon>
        <taxon>Kitasatosporales</taxon>
        <taxon>Streptomycetaceae</taxon>
        <taxon>Streptomyces</taxon>
        <taxon>Streptomyces aurantiacus group</taxon>
    </lineage>
</organism>
<feature type="region of interest" description="Disordered" evidence="1">
    <location>
        <begin position="387"/>
        <end position="407"/>
    </location>
</feature>
<name>A0A101RMT0_9ACTN</name>
<feature type="compositionally biased region" description="Low complexity" evidence="1">
    <location>
        <begin position="387"/>
        <end position="397"/>
    </location>
</feature>
<dbReference type="AlphaFoldDB" id="A0A101RMT0"/>
<keyword evidence="2" id="KW-0472">Membrane</keyword>
<reference evidence="3 4" key="1">
    <citation type="submission" date="2015-10" db="EMBL/GenBank/DDBJ databases">
        <title>Draft genome sequence of Streptomyces canus DSM 40017, type strain for the species Streptomyces canus.</title>
        <authorList>
            <person name="Ruckert C."/>
            <person name="Winkler A."/>
            <person name="Kalinowski J."/>
            <person name="Kampfer P."/>
            <person name="Glaeser S."/>
        </authorList>
    </citation>
    <scope>NUCLEOTIDE SEQUENCE [LARGE SCALE GENOMIC DNA]</scope>
    <source>
        <strain evidence="3 4">DSM 40017</strain>
    </source>
</reference>
<accession>A0A101RMT0</accession>
<feature type="transmembrane region" description="Helical" evidence="2">
    <location>
        <begin position="347"/>
        <end position="366"/>
    </location>
</feature>
<gene>
    <name evidence="3" type="ORF">AQJ46_43105</name>
</gene>
<keyword evidence="2" id="KW-0812">Transmembrane</keyword>
<feature type="transmembrane region" description="Helical" evidence="2">
    <location>
        <begin position="257"/>
        <end position="274"/>
    </location>
</feature>
<evidence type="ECO:0008006" key="5">
    <source>
        <dbReference type="Google" id="ProtNLM"/>
    </source>
</evidence>
<protein>
    <recommendedName>
        <fullName evidence="5">DUF2029 domain-containing protein</fullName>
    </recommendedName>
</protein>
<comment type="caution">
    <text evidence="3">The sequence shown here is derived from an EMBL/GenBank/DDBJ whole genome shotgun (WGS) entry which is preliminary data.</text>
</comment>